<dbReference type="RefSeq" id="WP_115280248.1">
    <property type="nucleotide sequence ID" value="NZ_AP022600.1"/>
</dbReference>
<proteinExistence type="predicted"/>
<organism evidence="7 8">
    <name type="scientific">Mycolicibacterium tokaiense</name>
    <dbReference type="NCBI Taxonomy" id="39695"/>
    <lineage>
        <taxon>Bacteria</taxon>
        <taxon>Bacillati</taxon>
        <taxon>Actinomycetota</taxon>
        <taxon>Actinomycetes</taxon>
        <taxon>Mycobacteriales</taxon>
        <taxon>Mycobacteriaceae</taxon>
        <taxon>Mycolicibacterium</taxon>
    </lineage>
</organism>
<dbReference type="OrthoDB" id="9814461at2"/>
<feature type="transmembrane region" description="Helical" evidence="6">
    <location>
        <begin position="132"/>
        <end position="150"/>
    </location>
</feature>
<evidence type="ECO:0000256" key="5">
    <source>
        <dbReference type="ARBA" id="ARBA00023136"/>
    </source>
</evidence>
<feature type="transmembrane region" description="Helical" evidence="6">
    <location>
        <begin position="270"/>
        <end position="290"/>
    </location>
</feature>
<dbReference type="GO" id="GO:0005886">
    <property type="term" value="C:plasma membrane"/>
    <property type="evidence" value="ECO:0007669"/>
    <property type="project" value="UniProtKB-SubCell"/>
</dbReference>
<comment type="subcellular location">
    <subcellularLocation>
        <location evidence="1">Cell membrane</location>
        <topology evidence="1">Multi-pass membrane protein</topology>
    </subcellularLocation>
</comment>
<sequence length="304" mass="32518">MDALIFPLSTMAVIISLGALLHLQFGRTGIVNFGVVGFSGLGMYLTAILVVNHGFNFGVALVVASIVTGLVAAVLGWFILDLDSEAVLVATLAFATIVYYLVTTESALTGGVVGLGTVPFPFDLGDYDLTQMTYLVVLVLVAAGLLWYAWQVGRTPYGRLMLSIQDNEPLSRSLGKSTFGHKVIFFAVTRAAMGLIGGLEASVNQFLVPRLLTADATFVIWIALILGGRKQVLGIVVGAVLTFGLFDIIVEQYVALPREYAHLLPDMKLMLFGLVLILVIMFRPAGLLGARRRSTGRPPAEVAA</sequence>
<evidence type="ECO:0000256" key="4">
    <source>
        <dbReference type="ARBA" id="ARBA00022989"/>
    </source>
</evidence>
<keyword evidence="3 6" id="KW-0812">Transmembrane</keyword>
<evidence type="ECO:0000256" key="1">
    <source>
        <dbReference type="ARBA" id="ARBA00004651"/>
    </source>
</evidence>
<evidence type="ECO:0000313" key="7">
    <source>
        <dbReference type="EMBL" id="STZ61273.1"/>
    </source>
</evidence>
<protein>
    <submittedName>
        <fullName evidence="7">Branched-chain amino acid ABC transporter permease protein</fullName>
    </submittedName>
</protein>
<gene>
    <name evidence="7" type="ORF">NCTC10821_04822</name>
</gene>
<evidence type="ECO:0000256" key="2">
    <source>
        <dbReference type="ARBA" id="ARBA00022475"/>
    </source>
</evidence>
<dbReference type="PANTHER" id="PTHR30482:SF1">
    <property type="entry name" value="BRANCHED-CHAIN AMINO ACID TRANSPORT PERMEASE PROTEIN LIVM-RELATED"/>
    <property type="match status" value="1"/>
</dbReference>
<keyword evidence="2" id="KW-1003">Cell membrane</keyword>
<dbReference type="CDD" id="cd06581">
    <property type="entry name" value="TM_PBP1_LivM_like"/>
    <property type="match status" value="1"/>
</dbReference>
<feature type="transmembrane region" description="Helical" evidence="6">
    <location>
        <begin position="30"/>
        <end position="51"/>
    </location>
</feature>
<accession>A0A378TN38</accession>
<dbReference type="PANTHER" id="PTHR30482">
    <property type="entry name" value="HIGH-AFFINITY BRANCHED-CHAIN AMINO ACID TRANSPORT SYSTEM PERMEASE"/>
    <property type="match status" value="1"/>
</dbReference>
<keyword evidence="8" id="KW-1185">Reference proteome</keyword>
<dbReference type="InterPro" id="IPR001851">
    <property type="entry name" value="ABC_transp_permease"/>
</dbReference>
<evidence type="ECO:0000313" key="8">
    <source>
        <dbReference type="Proteomes" id="UP000254978"/>
    </source>
</evidence>
<feature type="transmembrane region" description="Helical" evidence="6">
    <location>
        <begin position="57"/>
        <end position="79"/>
    </location>
</feature>
<feature type="transmembrane region" description="Helical" evidence="6">
    <location>
        <begin position="232"/>
        <end position="250"/>
    </location>
</feature>
<feature type="transmembrane region" description="Helical" evidence="6">
    <location>
        <begin position="86"/>
        <end position="102"/>
    </location>
</feature>
<keyword evidence="4 6" id="KW-1133">Transmembrane helix</keyword>
<dbReference type="InterPro" id="IPR043428">
    <property type="entry name" value="LivM-like"/>
</dbReference>
<dbReference type="GO" id="GO:0015658">
    <property type="term" value="F:branched-chain amino acid transmembrane transporter activity"/>
    <property type="evidence" value="ECO:0007669"/>
    <property type="project" value="InterPro"/>
</dbReference>
<name>A0A378TN38_9MYCO</name>
<feature type="transmembrane region" description="Helical" evidence="6">
    <location>
        <begin position="183"/>
        <end position="201"/>
    </location>
</feature>
<dbReference type="EMBL" id="UGQT01000001">
    <property type="protein sequence ID" value="STZ61273.1"/>
    <property type="molecule type" value="Genomic_DNA"/>
</dbReference>
<keyword evidence="5 6" id="KW-0472">Membrane</keyword>
<feature type="transmembrane region" description="Helical" evidence="6">
    <location>
        <begin position="6"/>
        <end position="23"/>
    </location>
</feature>
<evidence type="ECO:0000256" key="3">
    <source>
        <dbReference type="ARBA" id="ARBA00022692"/>
    </source>
</evidence>
<evidence type="ECO:0000256" key="6">
    <source>
        <dbReference type="SAM" id="Phobius"/>
    </source>
</evidence>
<dbReference type="Proteomes" id="UP000254978">
    <property type="component" value="Unassembled WGS sequence"/>
</dbReference>
<dbReference type="Pfam" id="PF02653">
    <property type="entry name" value="BPD_transp_2"/>
    <property type="match status" value="1"/>
</dbReference>
<reference evidence="7 8" key="1">
    <citation type="submission" date="2018-06" db="EMBL/GenBank/DDBJ databases">
        <authorList>
            <consortium name="Pathogen Informatics"/>
            <person name="Doyle S."/>
        </authorList>
    </citation>
    <scope>NUCLEOTIDE SEQUENCE [LARGE SCALE GENOMIC DNA]</scope>
    <source>
        <strain evidence="7 8">NCTC10821</strain>
    </source>
</reference>
<feature type="transmembrane region" description="Helical" evidence="6">
    <location>
        <begin position="207"/>
        <end position="225"/>
    </location>
</feature>
<dbReference type="AlphaFoldDB" id="A0A378TN38"/>